<comment type="caution">
    <text evidence="2">The sequence shown here is derived from an EMBL/GenBank/DDBJ whole genome shotgun (WGS) entry which is preliminary data.</text>
</comment>
<dbReference type="EMBL" id="CATQJA010000424">
    <property type="protein sequence ID" value="CAJ0560205.1"/>
    <property type="molecule type" value="Genomic_DNA"/>
</dbReference>
<sequence length="251" mass="28325">MAHDINEFRATSLRGTYSASRRLLERNPTMQWTWRRRGPSQQCSRKCDSFRVNRFRGSSAFIGVEKSATGTWVYSDGSALNYTNWAPGQPANGDCAAIGPDTNKWHSVACETALPYFCGLDGDARQCPSGWVYLPETDHCYFLQNFTTPDSVHWQLYNWTTAEMDCQNMGAHLASIHSKFENEFIYKWIYYDGPTVNGPVPNTCDYSVVWIGLTGTLGSDSKWSDGTFYDFRDPNAKPTALKSAKWAVNAK</sequence>
<evidence type="ECO:0000313" key="2">
    <source>
        <dbReference type="EMBL" id="CAJ0560205.1"/>
    </source>
</evidence>
<dbReference type="AlphaFoldDB" id="A0AA36FPT3"/>
<feature type="domain" description="C-type lectin" evidence="1">
    <location>
        <begin position="136"/>
        <end position="246"/>
    </location>
</feature>
<dbReference type="Gene3D" id="3.10.100.10">
    <property type="entry name" value="Mannose-Binding Protein A, subunit A"/>
    <property type="match status" value="2"/>
</dbReference>
<dbReference type="InterPro" id="IPR016187">
    <property type="entry name" value="CTDL_fold"/>
</dbReference>
<evidence type="ECO:0000313" key="3">
    <source>
        <dbReference type="Proteomes" id="UP001177023"/>
    </source>
</evidence>
<dbReference type="SUPFAM" id="SSF56436">
    <property type="entry name" value="C-type lectin-like"/>
    <property type="match status" value="2"/>
</dbReference>
<dbReference type="PANTHER" id="PTHR22803">
    <property type="entry name" value="MANNOSE, PHOSPHOLIPASE, LECTIN RECEPTOR RELATED"/>
    <property type="match status" value="1"/>
</dbReference>
<accession>A0AA36FPT3</accession>
<proteinExistence type="predicted"/>
<dbReference type="PROSITE" id="PS50041">
    <property type="entry name" value="C_TYPE_LECTIN_2"/>
    <property type="match status" value="2"/>
</dbReference>
<feature type="domain" description="C-type lectin" evidence="1">
    <location>
        <begin position="52"/>
        <end position="119"/>
    </location>
</feature>
<dbReference type="Pfam" id="PF00059">
    <property type="entry name" value="Lectin_C"/>
    <property type="match status" value="2"/>
</dbReference>
<protein>
    <recommendedName>
        <fullName evidence="1">C-type lectin domain-containing protein</fullName>
    </recommendedName>
</protein>
<gene>
    <name evidence="2" type="ORF">MSPICULIGERA_LOCUS1489</name>
</gene>
<evidence type="ECO:0000259" key="1">
    <source>
        <dbReference type="PROSITE" id="PS50041"/>
    </source>
</evidence>
<name>A0AA36FPT3_9BILA</name>
<dbReference type="InterPro" id="IPR016186">
    <property type="entry name" value="C-type_lectin-like/link_sf"/>
</dbReference>
<dbReference type="InterPro" id="IPR050111">
    <property type="entry name" value="C-type_lectin/snaclec_domain"/>
</dbReference>
<reference evidence="2" key="1">
    <citation type="submission" date="2023-06" db="EMBL/GenBank/DDBJ databases">
        <authorList>
            <person name="Delattre M."/>
        </authorList>
    </citation>
    <scope>NUCLEOTIDE SEQUENCE</scope>
    <source>
        <strain evidence="2">AF72</strain>
    </source>
</reference>
<feature type="non-terminal residue" evidence="2">
    <location>
        <position position="251"/>
    </location>
</feature>
<organism evidence="2 3">
    <name type="scientific">Mesorhabditis spiculigera</name>
    <dbReference type="NCBI Taxonomy" id="96644"/>
    <lineage>
        <taxon>Eukaryota</taxon>
        <taxon>Metazoa</taxon>
        <taxon>Ecdysozoa</taxon>
        <taxon>Nematoda</taxon>
        <taxon>Chromadorea</taxon>
        <taxon>Rhabditida</taxon>
        <taxon>Rhabditina</taxon>
        <taxon>Rhabditomorpha</taxon>
        <taxon>Rhabditoidea</taxon>
        <taxon>Rhabditidae</taxon>
        <taxon>Mesorhabditinae</taxon>
        <taxon>Mesorhabditis</taxon>
    </lineage>
</organism>
<dbReference type="InterPro" id="IPR001304">
    <property type="entry name" value="C-type_lectin-like"/>
</dbReference>
<keyword evidence="3" id="KW-1185">Reference proteome</keyword>
<dbReference type="SMART" id="SM00034">
    <property type="entry name" value="CLECT"/>
    <property type="match status" value="2"/>
</dbReference>
<dbReference type="Proteomes" id="UP001177023">
    <property type="component" value="Unassembled WGS sequence"/>
</dbReference>